<protein>
    <submittedName>
        <fullName evidence="2">Uncharacterized protein</fullName>
    </submittedName>
</protein>
<dbReference type="Proteomes" id="UP000433883">
    <property type="component" value="Unassembled WGS sequence"/>
</dbReference>
<evidence type="ECO:0000256" key="1">
    <source>
        <dbReference type="SAM" id="MobiDB-lite"/>
    </source>
</evidence>
<comment type="caution">
    <text evidence="2">The sequence shown here is derived from an EMBL/GenBank/DDBJ whole genome shotgun (WGS) entry which is preliminary data.</text>
</comment>
<feature type="region of interest" description="Disordered" evidence="1">
    <location>
        <begin position="227"/>
        <end position="274"/>
    </location>
</feature>
<evidence type="ECO:0000313" key="3">
    <source>
        <dbReference type="Proteomes" id="UP000433883"/>
    </source>
</evidence>
<name>A0A8H3YM63_VENIN</name>
<gene>
    <name evidence="2" type="ORF">BLS_007372</name>
</gene>
<organism evidence="2 3">
    <name type="scientific">Venturia inaequalis</name>
    <name type="common">Apple scab fungus</name>
    <dbReference type="NCBI Taxonomy" id="5025"/>
    <lineage>
        <taxon>Eukaryota</taxon>
        <taxon>Fungi</taxon>
        <taxon>Dikarya</taxon>
        <taxon>Ascomycota</taxon>
        <taxon>Pezizomycotina</taxon>
        <taxon>Dothideomycetes</taxon>
        <taxon>Pleosporomycetidae</taxon>
        <taxon>Venturiales</taxon>
        <taxon>Venturiaceae</taxon>
        <taxon>Venturia</taxon>
    </lineage>
</organism>
<proteinExistence type="predicted"/>
<sequence>MCHIHRIWYSCSHGDLVLHSKCRATRIRLTRRKSTNLPYKEGYAWTPVYTKADSPVYQVAACKAHSTLEINLKTRCGPCRFEAVKRKWDREMAKTRAGASMMGARGTALDELLGELKEQRAKEEWGCRMMYPPEGKKGPVTKVQLRVRVDRSDSPLRNELQPEDIEDVEEVDWNKLMEDFEKPLIEKEIDGGTFMDFFEDHYGFWGPSIEFIDADMDISSLQISDMEAKDESLNDSGYSSAEPDEPDEEIQKELTWDFEYPDVPSFPPDEDEPD</sequence>
<accession>A0A8H3YM63</accession>
<dbReference type="AlphaFoldDB" id="A0A8H3YM63"/>
<evidence type="ECO:0000313" key="2">
    <source>
        <dbReference type="EMBL" id="KAE9965830.1"/>
    </source>
</evidence>
<dbReference type="EMBL" id="WNWQ01000575">
    <property type="protein sequence ID" value="KAE9965830.1"/>
    <property type="molecule type" value="Genomic_DNA"/>
</dbReference>
<reference evidence="2 3" key="1">
    <citation type="submission" date="2019-11" db="EMBL/GenBank/DDBJ databases">
        <title>Venturia inaequalis Genome Resource.</title>
        <authorList>
            <person name="Lichtner F.J."/>
        </authorList>
    </citation>
    <scope>NUCLEOTIDE SEQUENCE [LARGE SCALE GENOMIC DNA]</scope>
    <source>
        <strain evidence="2">Bline_iso_100314</strain>
    </source>
</reference>